<accession>A0AAJ6QYU9</accession>
<dbReference type="Proteomes" id="UP000694867">
    <property type="component" value="Unplaced"/>
</dbReference>
<dbReference type="RefSeq" id="XP_003748237.1">
    <property type="nucleotide sequence ID" value="XM_003748189.1"/>
</dbReference>
<protein>
    <submittedName>
        <fullName evidence="2">Uncharacterized protein LOC100900143</fullName>
    </submittedName>
</protein>
<dbReference type="GeneID" id="100900143"/>
<dbReference type="KEGG" id="goe:100900143"/>
<organism evidence="1 2">
    <name type="scientific">Galendromus occidentalis</name>
    <name type="common">western predatory mite</name>
    <dbReference type="NCBI Taxonomy" id="34638"/>
    <lineage>
        <taxon>Eukaryota</taxon>
        <taxon>Metazoa</taxon>
        <taxon>Ecdysozoa</taxon>
        <taxon>Arthropoda</taxon>
        <taxon>Chelicerata</taxon>
        <taxon>Arachnida</taxon>
        <taxon>Acari</taxon>
        <taxon>Parasitiformes</taxon>
        <taxon>Mesostigmata</taxon>
        <taxon>Gamasina</taxon>
        <taxon>Phytoseioidea</taxon>
        <taxon>Phytoseiidae</taxon>
        <taxon>Typhlodrominae</taxon>
        <taxon>Galendromus</taxon>
    </lineage>
</organism>
<sequence>MAPLASAMAFKAVQRHSNEFADAENAPQDSKYFNFEIKALSMTRTGESLHKYNEKLMNSIWNLYNMNAPHAFQKNAEIVSRASRVATPTLETSASLGFLGHH</sequence>
<evidence type="ECO:0000313" key="2">
    <source>
        <dbReference type="RefSeq" id="XP_003748237.1"/>
    </source>
</evidence>
<proteinExistence type="predicted"/>
<name>A0AAJ6QYU9_9ACAR</name>
<dbReference type="AlphaFoldDB" id="A0AAJ6QYU9"/>
<gene>
    <name evidence="2" type="primary">LOC100900143</name>
</gene>
<evidence type="ECO:0000313" key="1">
    <source>
        <dbReference type="Proteomes" id="UP000694867"/>
    </source>
</evidence>
<reference evidence="2" key="1">
    <citation type="submission" date="2025-08" db="UniProtKB">
        <authorList>
            <consortium name="RefSeq"/>
        </authorList>
    </citation>
    <scope>IDENTIFICATION</scope>
</reference>
<keyword evidence="1" id="KW-1185">Reference proteome</keyword>